<sequence length="115" mass="13500">MKKIKLLLAIFYLFLATNNAVAQDWKYLKAQKSTEEFNKQLIGLDDSASLTKEQKDKITLLFVEKLDKTKEIKALGLSKEDEKQQLSDLYYTNWKKTNEVLTPIQRKVWQQSKTQ</sequence>
<dbReference type="AlphaFoldDB" id="A0A1B1Y7A1"/>
<evidence type="ECO:0000256" key="1">
    <source>
        <dbReference type="SAM" id="SignalP"/>
    </source>
</evidence>
<feature type="signal peptide" evidence="1">
    <location>
        <begin position="1"/>
        <end position="22"/>
    </location>
</feature>
<dbReference type="STRING" id="1790137.AXE80_10310"/>
<evidence type="ECO:0008006" key="4">
    <source>
        <dbReference type="Google" id="ProtNLM"/>
    </source>
</evidence>
<accession>A0A1B1Y7A1</accession>
<keyword evidence="1" id="KW-0732">Signal</keyword>
<dbReference type="Proteomes" id="UP000092967">
    <property type="component" value="Chromosome"/>
</dbReference>
<evidence type="ECO:0000313" key="2">
    <source>
        <dbReference type="EMBL" id="ANW96643.1"/>
    </source>
</evidence>
<name>A0A1B1Y7A1_9FLAO</name>
<gene>
    <name evidence="2" type="ORF">AXE80_10310</name>
</gene>
<evidence type="ECO:0000313" key="3">
    <source>
        <dbReference type="Proteomes" id="UP000092967"/>
    </source>
</evidence>
<dbReference type="EMBL" id="CP014224">
    <property type="protein sequence ID" value="ANW96643.1"/>
    <property type="molecule type" value="Genomic_DNA"/>
</dbReference>
<reference evidence="2 3" key="1">
    <citation type="submission" date="2016-02" db="EMBL/GenBank/DDBJ databases">
        <authorList>
            <person name="Wen L."/>
            <person name="He K."/>
            <person name="Yang H."/>
        </authorList>
    </citation>
    <scope>NUCLEOTIDE SEQUENCE [LARGE SCALE GENOMIC DNA]</scope>
    <source>
        <strain evidence="2 3">CZ1127</strain>
    </source>
</reference>
<organism evidence="2 3">
    <name type="scientific">Wenyingzhuangia fucanilytica</name>
    <dbReference type="NCBI Taxonomy" id="1790137"/>
    <lineage>
        <taxon>Bacteria</taxon>
        <taxon>Pseudomonadati</taxon>
        <taxon>Bacteroidota</taxon>
        <taxon>Flavobacteriia</taxon>
        <taxon>Flavobacteriales</taxon>
        <taxon>Flavobacteriaceae</taxon>
        <taxon>Wenyingzhuangia</taxon>
    </lineage>
</organism>
<dbReference type="RefSeq" id="WP_068826991.1">
    <property type="nucleotide sequence ID" value="NZ_CP014224.1"/>
</dbReference>
<dbReference type="KEGG" id="wfu:AXE80_10310"/>
<keyword evidence="3" id="KW-1185">Reference proteome</keyword>
<proteinExistence type="predicted"/>
<protein>
    <recommendedName>
        <fullName evidence="4">DUF3106 domain-containing protein</fullName>
    </recommendedName>
</protein>
<feature type="chain" id="PRO_5008532691" description="DUF3106 domain-containing protein" evidence="1">
    <location>
        <begin position="23"/>
        <end position="115"/>
    </location>
</feature>